<reference evidence="2 3" key="1">
    <citation type="submission" date="2016-09" db="EMBL/GenBank/DDBJ databases">
        <authorList>
            <person name="Capua I."/>
            <person name="De Benedictis P."/>
            <person name="Joannis T."/>
            <person name="Lombin L.H."/>
            <person name="Cattoli G."/>
        </authorList>
    </citation>
    <scope>NUCLEOTIDE SEQUENCE [LARGE SCALE GENOMIC DNA]</scope>
    <source>
        <strain evidence="2 3">ANC 4671</strain>
    </source>
</reference>
<accession>A0A1E7REL4</accession>
<proteinExistence type="predicted"/>
<organism evidence="2 3">
    <name type="scientific">Acinetobacter qingfengensis</name>
    <dbReference type="NCBI Taxonomy" id="1262585"/>
    <lineage>
        <taxon>Bacteria</taxon>
        <taxon>Pseudomonadati</taxon>
        <taxon>Pseudomonadota</taxon>
        <taxon>Gammaproteobacteria</taxon>
        <taxon>Moraxellales</taxon>
        <taxon>Moraxellaceae</taxon>
        <taxon>Acinetobacter</taxon>
    </lineage>
</organism>
<gene>
    <name evidence="2" type="ORF">BJI46_07850</name>
</gene>
<evidence type="ECO:0000313" key="3">
    <source>
        <dbReference type="Proteomes" id="UP000185895"/>
    </source>
</evidence>
<name>A0A1E7REL4_9GAMM</name>
<dbReference type="Proteomes" id="UP000185895">
    <property type="component" value="Unassembled WGS sequence"/>
</dbReference>
<dbReference type="OrthoDB" id="7855653at2"/>
<keyword evidence="3" id="KW-1185">Reference proteome</keyword>
<sequence length="246" mass="28915">MKPNIFLLCFFLFPLSVSIHAATLRMVEVVCPIGGEKFSYHQAASGTSFGQTMDFKPIGAIIMPEPLAKCPKNGFIVDERFTQRDITLLTPYVESNVYQHLQKTEQPYYLLYRLRQQLPSKASDLQSNVNDLLQATWQASPSQYPKYANELLTQLNNYEKQPFNINFTHYYLLKVEIYRRMGQFSQAETTLTQFKKIFHQHFKSFEPEQQEYIQTYLAIQMQLIHQKNQNLEPFNPERLKNLKIKK</sequence>
<evidence type="ECO:0000256" key="1">
    <source>
        <dbReference type="SAM" id="SignalP"/>
    </source>
</evidence>
<protein>
    <recommendedName>
        <fullName evidence="4">Tetratricopeptide repeat protein</fullName>
    </recommendedName>
</protein>
<dbReference type="AlphaFoldDB" id="A0A1E7REL4"/>
<feature type="chain" id="PRO_5043144674" description="Tetratricopeptide repeat protein" evidence="1">
    <location>
        <begin position="22"/>
        <end position="246"/>
    </location>
</feature>
<dbReference type="STRING" id="1262585.BJI46_07850"/>
<keyword evidence="1" id="KW-0732">Signal</keyword>
<feature type="signal peptide" evidence="1">
    <location>
        <begin position="1"/>
        <end position="21"/>
    </location>
</feature>
<evidence type="ECO:0008006" key="4">
    <source>
        <dbReference type="Google" id="ProtNLM"/>
    </source>
</evidence>
<dbReference type="EMBL" id="MKKK01000003">
    <property type="protein sequence ID" value="OEY97804.1"/>
    <property type="molecule type" value="Genomic_DNA"/>
</dbReference>
<comment type="caution">
    <text evidence="2">The sequence shown here is derived from an EMBL/GenBank/DDBJ whole genome shotgun (WGS) entry which is preliminary data.</text>
</comment>
<dbReference type="RefSeq" id="WP_070068723.1">
    <property type="nucleotide sequence ID" value="NZ_VXKN01000013.1"/>
</dbReference>
<evidence type="ECO:0000313" key="2">
    <source>
        <dbReference type="EMBL" id="OEY97804.1"/>
    </source>
</evidence>